<evidence type="ECO:0000256" key="1">
    <source>
        <dbReference type="ARBA" id="ARBA00004141"/>
    </source>
</evidence>
<dbReference type="EMBL" id="DTHB01000027">
    <property type="protein sequence ID" value="HGB14229.1"/>
    <property type="molecule type" value="Genomic_DNA"/>
</dbReference>
<keyword evidence="6" id="KW-0732">Signal</keyword>
<dbReference type="PANTHER" id="PTHR33507:SF4">
    <property type="entry name" value="NODULATION COMPETITIVENESS PROTEIN NFED"/>
    <property type="match status" value="1"/>
</dbReference>
<comment type="subcellular location">
    <subcellularLocation>
        <location evidence="1">Membrane</location>
        <topology evidence="1">Multi-pass membrane protein</topology>
    </subcellularLocation>
</comment>
<dbReference type="SUPFAM" id="SSF52096">
    <property type="entry name" value="ClpP/crotonase"/>
    <property type="match status" value="1"/>
</dbReference>
<accession>A0A7C3WGU0</accession>
<evidence type="ECO:0000259" key="8">
    <source>
        <dbReference type="Pfam" id="PF24961"/>
    </source>
</evidence>
<gene>
    <name evidence="10" type="ORF">ENV62_03190</name>
</gene>
<dbReference type="InterPro" id="IPR012340">
    <property type="entry name" value="NA-bd_OB-fold"/>
</dbReference>
<dbReference type="InterPro" id="IPR056738">
    <property type="entry name" value="NfeD1b_N"/>
</dbReference>
<reference evidence="10" key="1">
    <citation type="journal article" date="2020" name="mSystems">
        <title>Genome- and Community-Level Interaction Insights into Carbon Utilization and Element Cycling Functions of Hydrothermarchaeota in Hydrothermal Sediment.</title>
        <authorList>
            <person name="Zhou Z."/>
            <person name="Liu Y."/>
            <person name="Xu W."/>
            <person name="Pan J."/>
            <person name="Luo Z.H."/>
            <person name="Li M."/>
        </authorList>
    </citation>
    <scope>NUCLEOTIDE SEQUENCE [LARGE SCALE GENOMIC DNA]</scope>
    <source>
        <strain evidence="10">SpSt-776</strain>
    </source>
</reference>
<dbReference type="CDD" id="cd07020">
    <property type="entry name" value="Clp_protease_NfeD_1"/>
    <property type="match status" value="1"/>
</dbReference>
<proteinExistence type="predicted"/>
<dbReference type="InterPro" id="IPR029045">
    <property type="entry name" value="ClpP/crotonase-like_dom_sf"/>
</dbReference>
<organism evidence="10">
    <name type="scientific">Desulfobacca acetoxidans</name>
    <dbReference type="NCBI Taxonomy" id="60893"/>
    <lineage>
        <taxon>Bacteria</taxon>
        <taxon>Pseudomonadati</taxon>
        <taxon>Thermodesulfobacteriota</taxon>
        <taxon>Desulfobaccia</taxon>
        <taxon>Desulfobaccales</taxon>
        <taxon>Desulfobaccaceae</taxon>
        <taxon>Desulfobacca</taxon>
    </lineage>
</organism>
<dbReference type="InterPro" id="IPR052165">
    <property type="entry name" value="Membrane_assoc_protease"/>
</dbReference>
<feature type="chain" id="PRO_5027892007" evidence="6">
    <location>
        <begin position="25"/>
        <end position="430"/>
    </location>
</feature>
<keyword evidence="2 5" id="KW-0812">Transmembrane</keyword>
<dbReference type="InterPro" id="IPR056739">
    <property type="entry name" value="NfeD_membrane"/>
</dbReference>
<dbReference type="GO" id="GO:0016020">
    <property type="term" value="C:membrane"/>
    <property type="evidence" value="ECO:0007669"/>
    <property type="project" value="UniProtKB-SubCell"/>
</dbReference>
<dbReference type="SUPFAM" id="SSF141322">
    <property type="entry name" value="NfeD domain-like"/>
    <property type="match status" value="1"/>
</dbReference>
<protein>
    <submittedName>
        <fullName evidence="10">Nodulation protein NfeD</fullName>
    </submittedName>
</protein>
<name>A0A7C3WGU0_9BACT</name>
<feature type="transmembrane region" description="Helical" evidence="5">
    <location>
        <begin position="337"/>
        <end position="361"/>
    </location>
</feature>
<feature type="domain" description="NfeD-like C-terminal" evidence="7">
    <location>
        <begin position="373"/>
        <end position="428"/>
    </location>
</feature>
<dbReference type="Gene3D" id="2.40.50.140">
    <property type="entry name" value="Nucleic acid-binding proteins"/>
    <property type="match status" value="1"/>
</dbReference>
<evidence type="ECO:0000313" key="10">
    <source>
        <dbReference type="EMBL" id="HGB14229.1"/>
    </source>
</evidence>
<dbReference type="Pfam" id="PF25145">
    <property type="entry name" value="NfeD1b_N"/>
    <property type="match status" value="1"/>
</dbReference>
<evidence type="ECO:0000256" key="5">
    <source>
        <dbReference type="SAM" id="Phobius"/>
    </source>
</evidence>
<dbReference type="AlphaFoldDB" id="A0A7C3WGU0"/>
<evidence type="ECO:0000256" key="4">
    <source>
        <dbReference type="ARBA" id="ARBA00023136"/>
    </source>
</evidence>
<feature type="transmembrane region" description="Helical" evidence="5">
    <location>
        <begin position="311"/>
        <end position="331"/>
    </location>
</feature>
<sequence>MKTPSLFFIILALALMANAGQAKAKAPVVLTLTATGTINPGLADFILEGISRGEKEKAEALVILLDTPGGLEASMRKICQAIINAKVPVIVYVSPKGARAASAGVFITVAAHVAAMAPGTNIGAAHPVSIGVAKMDKVMTEKVVSDMVAFGRSLAKERGRNADWVEKAVRKSVSIDAEEAVRQKVVDFVAEDLNEVLQKASGLSVKIAGKAVKLRTLGVPVREIPEGLSTRILKHIADPNIAFILMMIGLAGLYFELAHPGVVLPGLVGVLSLLLALYAFQTLPVNYTGLLLILLAFVFFVLEVYVTSYGLLSLGGIISLVLGSMMLFRGGGPGMEIAWRVLIPTVLAVAAFFIAVAALVVRSQMRRSMTGSAALIGERGTAHSDITPEGGQVFVHGEYWLAVSREFIPQGEPVEVEEVVGLKLRVRRAR</sequence>
<feature type="transmembrane region" description="Helical" evidence="5">
    <location>
        <begin position="287"/>
        <end position="306"/>
    </location>
</feature>
<keyword evidence="4 5" id="KW-0472">Membrane</keyword>
<evidence type="ECO:0000256" key="3">
    <source>
        <dbReference type="ARBA" id="ARBA00022989"/>
    </source>
</evidence>
<feature type="signal peptide" evidence="6">
    <location>
        <begin position="1"/>
        <end position="24"/>
    </location>
</feature>
<evidence type="ECO:0000256" key="6">
    <source>
        <dbReference type="SAM" id="SignalP"/>
    </source>
</evidence>
<feature type="domain" description="NfeD integral membrane" evidence="8">
    <location>
        <begin position="240"/>
        <end position="357"/>
    </location>
</feature>
<dbReference type="PANTHER" id="PTHR33507">
    <property type="entry name" value="INNER MEMBRANE PROTEIN YBBJ"/>
    <property type="match status" value="1"/>
</dbReference>
<feature type="transmembrane region" description="Helical" evidence="5">
    <location>
        <begin position="236"/>
        <end position="255"/>
    </location>
</feature>
<dbReference type="Gene3D" id="3.90.226.10">
    <property type="entry name" value="2-enoyl-CoA Hydratase, Chain A, domain 1"/>
    <property type="match status" value="1"/>
</dbReference>
<dbReference type="Pfam" id="PF01957">
    <property type="entry name" value="NfeD"/>
    <property type="match status" value="1"/>
</dbReference>
<dbReference type="Pfam" id="PF24961">
    <property type="entry name" value="NfeD_membrane"/>
    <property type="match status" value="1"/>
</dbReference>
<comment type="caution">
    <text evidence="10">The sequence shown here is derived from an EMBL/GenBank/DDBJ whole genome shotgun (WGS) entry which is preliminary data.</text>
</comment>
<feature type="domain" description="NfeD1b N-terminal" evidence="9">
    <location>
        <begin position="34"/>
        <end position="196"/>
    </location>
</feature>
<dbReference type="InterPro" id="IPR002810">
    <property type="entry name" value="NfeD-like_C"/>
</dbReference>
<keyword evidence="3 5" id="KW-1133">Transmembrane helix</keyword>
<evidence type="ECO:0000256" key="2">
    <source>
        <dbReference type="ARBA" id="ARBA00022692"/>
    </source>
</evidence>
<evidence type="ECO:0000259" key="7">
    <source>
        <dbReference type="Pfam" id="PF01957"/>
    </source>
</evidence>
<evidence type="ECO:0000259" key="9">
    <source>
        <dbReference type="Pfam" id="PF25145"/>
    </source>
</evidence>